<accession>A0A1E2UTX5</accession>
<proteinExistence type="inferred from homology"/>
<dbReference type="STRING" id="1818881.A3196_16510"/>
<comment type="similarity">
    <text evidence="18">Belongs to the NnrE/AIBP family.</text>
</comment>
<dbReference type="PANTHER" id="PTHR12592">
    <property type="entry name" value="ATP-DEPENDENT (S)-NAD(P)H-HYDRATE DEHYDRATASE FAMILY MEMBER"/>
    <property type="match status" value="1"/>
</dbReference>
<feature type="domain" description="YjeF C-terminal" evidence="20">
    <location>
        <begin position="231"/>
        <end position="499"/>
    </location>
</feature>
<dbReference type="PIRSF" id="PIRSF017184">
    <property type="entry name" value="Nnr"/>
    <property type="match status" value="1"/>
</dbReference>
<reference evidence="22 23" key="1">
    <citation type="submission" date="2016-03" db="EMBL/GenBank/DDBJ databases">
        <title>Chemosynthetic sulphur-oxidizing symbionts of marine invertebrate animals are capable of nitrogen fixation.</title>
        <authorList>
            <person name="Petersen J.M."/>
            <person name="Kemper A."/>
            <person name="Gruber-Vodicka H."/>
            <person name="Cardini U."/>
            <person name="Geest Mvander."/>
            <person name="Kleiner M."/>
            <person name="Bulgheresi S."/>
            <person name="Fussmann M."/>
            <person name="Herbold C."/>
            <person name="Seah B.K.B."/>
            <person name="Antony C.Paul."/>
            <person name="Liu D."/>
            <person name="Belitz A."/>
            <person name="Weber M."/>
        </authorList>
    </citation>
    <scope>NUCLEOTIDE SEQUENCE [LARGE SCALE GENOMIC DNA]</scope>
    <source>
        <strain evidence="22">G_D</strain>
    </source>
</reference>
<dbReference type="HAMAP" id="MF_01966">
    <property type="entry name" value="NADHX_epimerase"/>
    <property type="match status" value="1"/>
</dbReference>
<dbReference type="PROSITE" id="PS51385">
    <property type="entry name" value="YJEF_N"/>
    <property type="match status" value="1"/>
</dbReference>
<evidence type="ECO:0000256" key="1">
    <source>
        <dbReference type="ARBA" id="ARBA00000013"/>
    </source>
</evidence>
<feature type="binding site" evidence="17">
    <location>
        <position position="266"/>
    </location>
    <ligand>
        <name>(6S)-NADPHX</name>
        <dbReference type="ChEBI" id="CHEBI:64076"/>
    </ligand>
</feature>
<dbReference type="InterPro" id="IPR017953">
    <property type="entry name" value="Carbohydrate_kinase_pred_CS"/>
</dbReference>
<keyword evidence="23" id="KW-1185">Reference proteome</keyword>
<evidence type="ECO:0000256" key="8">
    <source>
        <dbReference type="ARBA" id="ARBA00022857"/>
    </source>
</evidence>
<evidence type="ECO:0000256" key="2">
    <source>
        <dbReference type="ARBA" id="ARBA00000909"/>
    </source>
</evidence>
<name>A0A1E2UTX5_9GAMM</name>
<feature type="domain" description="YjeF N-terminal" evidence="21">
    <location>
        <begin position="20"/>
        <end position="221"/>
    </location>
</feature>
<keyword evidence="13" id="KW-0511">Multifunctional enzyme</keyword>
<dbReference type="NCBIfam" id="TIGR00197">
    <property type="entry name" value="yjeF_nterm"/>
    <property type="match status" value="1"/>
</dbReference>
<evidence type="ECO:0000256" key="6">
    <source>
        <dbReference type="ARBA" id="ARBA00022741"/>
    </source>
</evidence>
<dbReference type="PANTHER" id="PTHR12592:SF0">
    <property type="entry name" value="ATP-DEPENDENT (S)-NAD(P)H-HYDRATE DEHYDRATASE"/>
    <property type="match status" value="1"/>
</dbReference>
<comment type="catalytic activity">
    <reaction evidence="2 18 19">
        <text>(6R)-NADPHX = (6S)-NADPHX</text>
        <dbReference type="Rhea" id="RHEA:32227"/>
        <dbReference type="ChEBI" id="CHEBI:64076"/>
        <dbReference type="ChEBI" id="CHEBI:64077"/>
        <dbReference type="EC" id="5.1.99.6"/>
    </reaction>
</comment>
<feature type="binding site" evidence="18">
    <location>
        <position position="69"/>
    </location>
    <ligand>
        <name>K(+)</name>
        <dbReference type="ChEBI" id="CHEBI:29103"/>
    </ligand>
</feature>
<evidence type="ECO:0000256" key="13">
    <source>
        <dbReference type="ARBA" id="ARBA00023268"/>
    </source>
</evidence>
<evidence type="ECO:0000256" key="17">
    <source>
        <dbReference type="HAMAP-Rule" id="MF_01965"/>
    </source>
</evidence>
<evidence type="ECO:0000256" key="14">
    <source>
        <dbReference type="ARBA" id="ARBA00025153"/>
    </source>
</evidence>
<dbReference type="Pfam" id="PF03853">
    <property type="entry name" value="YjeF_N"/>
    <property type="match status" value="1"/>
</dbReference>
<organism evidence="22 23">
    <name type="scientific">Candidatus Thiodiazotropha endoloripes</name>
    <dbReference type="NCBI Taxonomy" id="1818881"/>
    <lineage>
        <taxon>Bacteria</taxon>
        <taxon>Pseudomonadati</taxon>
        <taxon>Pseudomonadota</taxon>
        <taxon>Gammaproteobacteria</taxon>
        <taxon>Chromatiales</taxon>
        <taxon>Sedimenticolaceae</taxon>
        <taxon>Candidatus Thiodiazotropha</taxon>
    </lineage>
</organism>
<evidence type="ECO:0000256" key="16">
    <source>
        <dbReference type="ARBA" id="ARBA00049209"/>
    </source>
</evidence>
<feature type="binding site" evidence="17">
    <location>
        <position position="327"/>
    </location>
    <ligand>
        <name>(6S)-NADPHX</name>
        <dbReference type="ChEBI" id="CHEBI:64076"/>
    </ligand>
</feature>
<dbReference type="InterPro" id="IPR000631">
    <property type="entry name" value="CARKD"/>
</dbReference>
<dbReference type="GO" id="GO:0046496">
    <property type="term" value="P:nicotinamide nucleotide metabolic process"/>
    <property type="evidence" value="ECO:0007669"/>
    <property type="project" value="UniProtKB-UniRule"/>
</dbReference>
<comment type="catalytic activity">
    <reaction evidence="15 17 19">
        <text>(6S)-NADHX + ADP = AMP + phosphate + NADH + H(+)</text>
        <dbReference type="Rhea" id="RHEA:32223"/>
        <dbReference type="ChEBI" id="CHEBI:15378"/>
        <dbReference type="ChEBI" id="CHEBI:43474"/>
        <dbReference type="ChEBI" id="CHEBI:57945"/>
        <dbReference type="ChEBI" id="CHEBI:64074"/>
        <dbReference type="ChEBI" id="CHEBI:456215"/>
        <dbReference type="ChEBI" id="CHEBI:456216"/>
        <dbReference type="EC" id="4.2.1.136"/>
    </reaction>
</comment>
<evidence type="ECO:0000256" key="10">
    <source>
        <dbReference type="ARBA" id="ARBA00023027"/>
    </source>
</evidence>
<dbReference type="GO" id="GO:0052856">
    <property type="term" value="F:NAD(P)HX epimerase activity"/>
    <property type="evidence" value="ECO:0007669"/>
    <property type="project" value="UniProtKB-UniRule"/>
</dbReference>
<dbReference type="Proteomes" id="UP000094849">
    <property type="component" value="Unassembled WGS sequence"/>
</dbReference>
<evidence type="ECO:0000256" key="7">
    <source>
        <dbReference type="ARBA" id="ARBA00022840"/>
    </source>
</evidence>
<feature type="binding site" evidence="18">
    <location>
        <begin position="135"/>
        <end position="141"/>
    </location>
    <ligand>
        <name>(6S)-NADPHX</name>
        <dbReference type="ChEBI" id="CHEBI:64076"/>
    </ligand>
</feature>
<comment type="function">
    <text evidence="17">Catalyzes the dehydration of the S-form of NAD(P)HX at the expense of ADP, which is converted to AMP. Together with NAD(P)HX epimerase, which catalyzes the epimerization of the S- and R-forms, the enzyme allows the repair of both epimers of NAD(P)HX, a damaged form of NAD(P)H that is a result of enzymatic or heat-dependent hydration.</text>
</comment>
<dbReference type="PROSITE" id="PS01050">
    <property type="entry name" value="YJEF_C_2"/>
    <property type="match status" value="1"/>
</dbReference>
<evidence type="ECO:0000256" key="9">
    <source>
        <dbReference type="ARBA" id="ARBA00022958"/>
    </source>
</evidence>
<comment type="function">
    <text evidence="18">Catalyzes the epimerization of the S- and R-forms of NAD(P)HX, a damaged form of NAD(P)H that is a result of enzymatic or heat-dependent hydration. This is a prerequisite for the S-specific NAD(P)H-hydrate dehydratase to allow the repair of both epimers of NAD(P)HX.</text>
</comment>
<feature type="binding site" evidence="17">
    <location>
        <position position="440"/>
    </location>
    <ligand>
        <name>AMP</name>
        <dbReference type="ChEBI" id="CHEBI:456215"/>
    </ligand>
</feature>
<comment type="cofactor">
    <cofactor evidence="18 19">
        <name>K(+)</name>
        <dbReference type="ChEBI" id="CHEBI:29103"/>
    </cofactor>
    <text evidence="18 19">Binds 1 potassium ion per subunit.</text>
</comment>
<keyword evidence="5 18" id="KW-0479">Metal-binding</keyword>
<comment type="function">
    <text evidence="14 19">Bifunctional enzyme that catalyzes the epimerization of the S- and R-forms of NAD(P)HX and the dehydration of the S-form of NAD(P)HX at the expense of ADP, which is converted to AMP. This allows the repair of both epimers of NAD(P)HX, a damaged form of NAD(P)H that is a result of enzymatic or heat-dependent hydration.</text>
</comment>
<comment type="caution">
    <text evidence="18">Lacks conserved residue(s) required for the propagation of feature annotation.</text>
</comment>
<keyword evidence="9 18" id="KW-0630">Potassium</keyword>
<evidence type="ECO:0000313" key="22">
    <source>
        <dbReference type="EMBL" id="ODB98213.1"/>
    </source>
</evidence>
<evidence type="ECO:0000256" key="18">
    <source>
        <dbReference type="HAMAP-Rule" id="MF_01966"/>
    </source>
</evidence>
<dbReference type="GO" id="GO:0052855">
    <property type="term" value="F:ADP-dependent NAD(P)H-hydrate dehydratase activity"/>
    <property type="evidence" value="ECO:0007669"/>
    <property type="project" value="UniProtKB-UniRule"/>
</dbReference>
<keyword evidence="12 17" id="KW-0456">Lyase</keyword>
<comment type="similarity">
    <text evidence="3 19">In the N-terminal section; belongs to the NnrE/AIBP family.</text>
</comment>
<feature type="binding site" evidence="18">
    <location>
        <position position="167"/>
    </location>
    <ligand>
        <name>K(+)</name>
        <dbReference type="ChEBI" id="CHEBI:29103"/>
    </ligand>
</feature>
<dbReference type="GO" id="GO:0046872">
    <property type="term" value="F:metal ion binding"/>
    <property type="evidence" value="ECO:0007669"/>
    <property type="project" value="UniProtKB-UniRule"/>
</dbReference>
<evidence type="ECO:0000256" key="19">
    <source>
        <dbReference type="PIRNR" id="PIRNR017184"/>
    </source>
</evidence>
<dbReference type="RefSeq" id="WP_069014606.1">
    <property type="nucleotide sequence ID" value="NZ_LVJW01000003.1"/>
</dbReference>
<dbReference type="EMBL" id="LVJZ01000003">
    <property type="protein sequence ID" value="ODB98213.1"/>
    <property type="molecule type" value="Genomic_DNA"/>
</dbReference>
<evidence type="ECO:0000256" key="11">
    <source>
        <dbReference type="ARBA" id="ARBA00023235"/>
    </source>
</evidence>
<sequence length="503" mass="53494">MRVMPFTDSLPYALYRADQVRQFDHIAIDEFEIPGETLMERAGIRAFDLLRHKWPEVREILVVCGLGNNGGDGYVLARLALQAGLRVRVLQLGDAEKIKGDALLKAKAWMALGQQLEPFQELPGKPGLIVDAILGTGLERDLSGDWKAAVDQINRHQAPVFALDIPSGLNSDSGRVMGCAVRAAATISFIGLKQGMFTGNGPDCCGEVVFDALEIPAQIYARQLLACRRMDWSKVSGSVGRRERSSHKGSFGHLLLVGGDQGYSGAIRLAAEGGARSGAGLVTLATHPQHAPWSNLGRPELMCRGVDADTDLTPLLQQASAVVLGPGLGRSPWGEQVYHQVTTTELPLLLDADALYWLARQPNQRNNRVLTPHPGEAARLLDWDTQQVQSDRFAACEALQQRYGGVVVLKGAGTLVGGSGSQPVALCSDGNPGMASGGSGDVLSGVIGAFLAQGYALRDAAELGVCLHAAAGDKAAREGEIGMLAGDLIDALRETLNSELVDD</sequence>
<evidence type="ECO:0000259" key="21">
    <source>
        <dbReference type="PROSITE" id="PS51385"/>
    </source>
</evidence>
<comment type="subunit">
    <text evidence="17">Homotetramer.</text>
</comment>
<dbReference type="NCBIfam" id="TIGR00196">
    <property type="entry name" value="yjeF_cterm"/>
    <property type="match status" value="1"/>
</dbReference>
<dbReference type="InterPro" id="IPR036652">
    <property type="entry name" value="YjeF_N_dom_sf"/>
</dbReference>
<comment type="catalytic activity">
    <reaction evidence="1 18 19">
        <text>(6R)-NADHX = (6S)-NADHX</text>
        <dbReference type="Rhea" id="RHEA:32215"/>
        <dbReference type="ChEBI" id="CHEBI:64074"/>
        <dbReference type="ChEBI" id="CHEBI:64075"/>
        <dbReference type="EC" id="5.1.99.6"/>
    </reaction>
</comment>
<keyword evidence="8 17" id="KW-0521">NADP</keyword>
<dbReference type="SUPFAM" id="SSF53613">
    <property type="entry name" value="Ribokinase-like"/>
    <property type="match status" value="1"/>
</dbReference>
<keyword evidence="10 17" id="KW-0520">NAD</keyword>
<evidence type="ECO:0000256" key="12">
    <source>
        <dbReference type="ARBA" id="ARBA00023239"/>
    </source>
</evidence>
<dbReference type="InterPro" id="IPR029056">
    <property type="entry name" value="Ribokinase-like"/>
</dbReference>
<comment type="similarity">
    <text evidence="4 19">In the C-terminal section; belongs to the NnrD/CARKD family.</text>
</comment>
<dbReference type="CDD" id="cd01171">
    <property type="entry name" value="YXKO-related"/>
    <property type="match status" value="1"/>
</dbReference>
<protein>
    <recommendedName>
        <fullName evidence="19">Bifunctional NAD(P)H-hydrate repair enzyme</fullName>
    </recommendedName>
    <alternativeName>
        <fullName evidence="19">Nicotinamide nucleotide repair protein</fullName>
    </alternativeName>
    <domain>
        <recommendedName>
            <fullName evidence="19">ADP-dependent (S)-NAD(P)H-hydrate dehydratase</fullName>
            <ecNumber evidence="19">4.2.1.136</ecNumber>
        </recommendedName>
        <alternativeName>
            <fullName evidence="19">ADP-dependent NAD(P)HX dehydratase</fullName>
        </alternativeName>
    </domain>
    <domain>
        <recommendedName>
            <fullName evidence="19">NAD(P)H-hydrate epimerase</fullName>
            <ecNumber evidence="19">5.1.99.6</ecNumber>
        </recommendedName>
    </domain>
</protein>
<evidence type="ECO:0000256" key="4">
    <source>
        <dbReference type="ARBA" id="ARBA00009524"/>
    </source>
</evidence>
<comment type="catalytic activity">
    <reaction evidence="16 17 19">
        <text>(6S)-NADPHX + ADP = AMP + phosphate + NADPH + H(+)</text>
        <dbReference type="Rhea" id="RHEA:32235"/>
        <dbReference type="ChEBI" id="CHEBI:15378"/>
        <dbReference type="ChEBI" id="CHEBI:43474"/>
        <dbReference type="ChEBI" id="CHEBI:57783"/>
        <dbReference type="ChEBI" id="CHEBI:64076"/>
        <dbReference type="ChEBI" id="CHEBI:456215"/>
        <dbReference type="ChEBI" id="CHEBI:456216"/>
        <dbReference type="EC" id="4.2.1.136"/>
    </reaction>
</comment>
<dbReference type="HAMAP" id="MF_01965">
    <property type="entry name" value="NADHX_dehydratase"/>
    <property type="match status" value="1"/>
</dbReference>
<feature type="binding site" evidence="18">
    <location>
        <begin position="68"/>
        <end position="72"/>
    </location>
    <ligand>
        <name>(6S)-NADPHX</name>
        <dbReference type="ChEBI" id="CHEBI:64076"/>
    </ligand>
</feature>
<evidence type="ECO:0000256" key="3">
    <source>
        <dbReference type="ARBA" id="ARBA00006001"/>
    </source>
</evidence>
<dbReference type="EC" id="5.1.99.6" evidence="19"/>
<keyword evidence="11 18" id="KW-0413">Isomerase</keyword>
<dbReference type="PROSITE" id="PS51383">
    <property type="entry name" value="YJEF_C_3"/>
    <property type="match status" value="1"/>
</dbReference>
<gene>
    <name evidence="17" type="primary">nnrD</name>
    <name evidence="18" type="synonym">nnrE</name>
    <name evidence="22" type="ORF">A3196_16510</name>
</gene>
<keyword evidence="6 17" id="KW-0547">Nucleotide-binding</keyword>
<comment type="caution">
    <text evidence="22">The sequence shown here is derived from an EMBL/GenBank/DDBJ whole genome shotgun (WGS) entry which is preliminary data.</text>
</comment>
<dbReference type="SUPFAM" id="SSF64153">
    <property type="entry name" value="YjeF N-terminal domain-like"/>
    <property type="match status" value="1"/>
</dbReference>
<evidence type="ECO:0000256" key="5">
    <source>
        <dbReference type="ARBA" id="ARBA00022723"/>
    </source>
</evidence>
<feature type="binding site" evidence="17">
    <location>
        <position position="373"/>
    </location>
    <ligand>
        <name>(6S)-NADPHX</name>
        <dbReference type="ChEBI" id="CHEBI:64076"/>
    </ligand>
</feature>
<comment type="cofactor">
    <cofactor evidence="17">
        <name>Mg(2+)</name>
        <dbReference type="ChEBI" id="CHEBI:18420"/>
    </cofactor>
</comment>
<dbReference type="InterPro" id="IPR030677">
    <property type="entry name" value="Nnr"/>
</dbReference>
<dbReference type="EC" id="4.2.1.136" evidence="19"/>
<dbReference type="GO" id="GO:0110051">
    <property type="term" value="P:metabolite repair"/>
    <property type="evidence" value="ECO:0007669"/>
    <property type="project" value="TreeGrafter"/>
</dbReference>
<evidence type="ECO:0000259" key="20">
    <source>
        <dbReference type="PROSITE" id="PS51383"/>
    </source>
</evidence>
<dbReference type="GO" id="GO:0005524">
    <property type="term" value="F:ATP binding"/>
    <property type="evidence" value="ECO:0007669"/>
    <property type="project" value="UniProtKB-UniRule"/>
</dbReference>
<feature type="binding site" evidence="17">
    <location>
        <position position="441"/>
    </location>
    <ligand>
        <name>(6S)-NADPHX</name>
        <dbReference type="ChEBI" id="CHEBI:64076"/>
    </ligand>
</feature>
<dbReference type="AlphaFoldDB" id="A0A1E2UTX5"/>
<comment type="similarity">
    <text evidence="17">Belongs to the NnrD/CARKD family.</text>
</comment>
<evidence type="ECO:0000313" key="23">
    <source>
        <dbReference type="Proteomes" id="UP000094849"/>
    </source>
</evidence>
<dbReference type="InterPro" id="IPR004443">
    <property type="entry name" value="YjeF_N_dom"/>
</dbReference>
<dbReference type="Gene3D" id="3.40.50.10260">
    <property type="entry name" value="YjeF N-terminal domain"/>
    <property type="match status" value="1"/>
</dbReference>
<feature type="binding site" evidence="18">
    <location>
        <position position="164"/>
    </location>
    <ligand>
        <name>(6S)-NADPHX</name>
        <dbReference type="ChEBI" id="CHEBI:64076"/>
    </ligand>
</feature>
<dbReference type="Gene3D" id="3.40.1190.20">
    <property type="match status" value="1"/>
</dbReference>
<feature type="binding site" evidence="18">
    <location>
        <position position="131"/>
    </location>
    <ligand>
        <name>K(+)</name>
        <dbReference type="ChEBI" id="CHEBI:29103"/>
    </ligand>
</feature>
<feature type="binding site" evidence="17">
    <location>
        <begin position="410"/>
        <end position="414"/>
    </location>
    <ligand>
        <name>AMP</name>
        <dbReference type="ChEBI" id="CHEBI:456215"/>
    </ligand>
</feature>
<keyword evidence="7 17" id="KW-0067">ATP-binding</keyword>
<evidence type="ECO:0000256" key="15">
    <source>
        <dbReference type="ARBA" id="ARBA00048238"/>
    </source>
</evidence>
<dbReference type="Pfam" id="PF01256">
    <property type="entry name" value="Carb_kinase"/>
    <property type="match status" value="1"/>
</dbReference>